<sequence>MQIPGEFSEDRLGNRRYKALSVYPGIDSSENEGLISSQLRDTAENRSDRLKEDEIEAQGKTLYLGSKHSDFRITFYEKGYEQAEKFGKELNPDWNRYELRFRHKKAVRLVEELLKDRDVARIALSVLNEKVRFLQKPENSTVTRKRLYPTYPPWEELMQDVGKIKLTMNPEKRHWNEHGSG</sequence>
<organism evidence="3">
    <name type="scientific">human gut metagenome</name>
    <dbReference type="NCBI Taxonomy" id="408170"/>
    <lineage>
        <taxon>unclassified sequences</taxon>
        <taxon>metagenomes</taxon>
        <taxon>organismal metagenomes</taxon>
    </lineage>
</organism>
<proteinExistence type="predicted"/>
<dbReference type="AlphaFoldDB" id="K1TRG0"/>
<dbReference type="EMBL" id="AJWY01008171">
    <property type="protein sequence ID" value="EKC61956.1"/>
    <property type="molecule type" value="Genomic_DNA"/>
</dbReference>
<name>K1TRG0_9ZZZZ</name>
<comment type="caution">
    <text evidence="3">The sequence shown here is derived from an EMBL/GenBank/DDBJ whole genome shotgun (WGS) entry which is preliminary data.</text>
</comment>
<feature type="non-terminal residue" evidence="3">
    <location>
        <position position="181"/>
    </location>
</feature>
<feature type="region of interest" description="Disordered" evidence="1">
    <location>
        <begin position="26"/>
        <end position="49"/>
    </location>
</feature>
<evidence type="ECO:0000259" key="2">
    <source>
        <dbReference type="Pfam" id="PF02486"/>
    </source>
</evidence>
<feature type="domain" description="Replication initiation protein-like C-terminal" evidence="2">
    <location>
        <begin position="30"/>
        <end position="173"/>
    </location>
</feature>
<reference evidence="3" key="1">
    <citation type="journal article" date="2013" name="Environ. Microbiol.">
        <title>Microbiota from the distal guts of lean and obese adolescents exhibit partial functional redundancy besides clear differences in community structure.</title>
        <authorList>
            <person name="Ferrer M."/>
            <person name="Ruiz A."/>
            <person name="Lanza F."/>
            <person name="Haange S.B."/>
            <person name="Oberbach A."/>
            <person name="Till H."/>
            <person name="Bargiela R."/>
            <person name="Campoy C."/>
            <person name="Segura M.T."/>
            <person name="Richter M."/>
            <person name="von Bergen M."/>
            <person name="Seifert J."/>
            <person name="Suarez A."/>
        </authorList>
    </citation>
    <scope>NUCLEOTIDE SEQUENCE</scope>
</reference>
<evidence type="ECO:0000313" key="3">
    <source>
        <dbReference type="EMBL" id="EKC61956.1"/>
    </source>
</evidence>
<evidence type="ECO:0000256" key="1">
    <source>
        <dbReference type="SAM" id="MobiDB-lite"/>
    </source>
</evidence>
<dbReference type="Pfam" id="PF02486">
    <property type="entry name" value="Rep_trans"/>
    <property type="match status" value="1"/>
</dbReference>
<protein>
    <recommendedName>
        <fullName evidence="2">Replication initiation protein-like C-terminal domain-containing protein</fullName>
    </recommendedName>
</protein>
<dbReference type="InterPro" id="IPR003491">
    <property type="entry name" value="REP-like_C"/>
</dbReference>
<accession>K1TRG0</accession>
<gene>
    <name evidence="3" type="ORF">LEA_12086</name>
</gene>